<dbReference type="KEGG" id="vg:11107027"/>
<evidence type="ECO:0000259" key="1">
    <source>
        <dbReference type="Pfam" id="PF04512"/>
    </source>
</evidence>
<dbReference type="Pfam" id="PF04512">
    <property type="entry name" value="Baculo_PEP_N"/>
    <property type="match status" value="1"/>
</dbReference>
<dbReference type="Proteomes" id="UP000202544">
    <property type="component" value="Segment"/>
</dbReference>
<name>D2J4I7_9BBAC</name>
<reference evidence="2 3" key="2">
    <citation type="journal article" date="2012" name="J. Virol.">
        <title>The Genome of Pieris rapae Granulovirus.</title>
        <authorList>
            <person name="Zhang B.Q."/>
            <person name="Cheng R.L."/>
            <person name="Wang X.F."/>
            <person name="Zhang C.X."/>
        </authorList>
    </citation>
    <scope>NUCLEOTIDE SEQUENCE [LARGE SCALE GENOMIC DNA]</scope>
    <source>
        <strain evidence="2">Wuhan</strain>
    </source>
</reference>
<keyword evidence="3" id="KW-1185">Reference proteome</keyword>
<dbReference type="EMBL" id="GQ884143">
    <property type="protein sequence ID" value="ACZ63506.1"/>
    <property type="molecule type" value="Genomic_DNA"/>
</dbReference>
<dbReference type="GO" id="GO:0019031">
    <property type="term" value="C:viral envelope"/>
    <property type="evidence" value="ECO:0007669"/>
    <property type="project" value="InterPro"/>
</dbReference>
<reference evidence="2 3" key="1">
    <citation type="journal article" date="2011" name="J. Proteome Res.">
        <title>ODV-associated proteins of the Pieris rapae granulovirus.</title>
        <authorList>
            <person name="Wang X.F."/>
            <person name="Zhang B.Q."/>
            <person name="Xu H.J."/>
            <person name="Cui Y.J."/>
            <person name="Xu Y.P."/>
            <person name="Zhang M.J."/>
            <person name="Han Y.S."/>
            <person name="Lee Y.S."/>
            <person name="Bao Y.Y."/>
            <person name="Zhang C.X."/>
        </authorList>
    </citation>
    <scope>NUCLEOTIDE SEQUENCE [LARGE SCALE GENOMIC DNA]</scope>
    <source>
        <strain evidence="2">Wuhan</strain>
    </source>
</reference>
<accession>D2J4I7</accession>
<dbReference type="GeneID" id="11107027"/>
<dbReference type="OrthoDB" id="11749at10239"/>
<evidence type="ECO:0000313" key="3">
    <source>
        <dbReference type="Proteomes" id="UP000202544"/>
    </source>
</evidence>
<dbReference type="InterPro" id="IPR007600">
    <property type="entry name" value="Baculo_PEP_N"/>
</dbReference>
<feature type="domain" description="Baculovirus polyhedron envelope protein PEP N-terminal" evidence="1">
    <location>
        <begin position="16"/>
        <end position="86"/>
    </location>
</feature>
<sequence>MTSIPADSKAFIKPFEGTDVICLVIDVVAWFGADEIASILNQNLRKVFKSLPASQKALWKQLEPQINSEKQFISSLAVRLLIGNNKNNDFEGQNNSCFTPSSCTKPRSSCFKPSSSCFKQTDCFNEPKCSLNSSNSVTTYKKERPNCNQSTFCPKFKICESLHNLGNIFINEAIYDVRAYPQIDEINCKINQIYNILLQQEITN</sequence>
<dbReference type="GO" id="GO:0005198">
    <property type="term" value="F:structural molecule activity"/>
    <property type="evidence" value="ECO:0007669"/>
    <property type="project" value="InterPro"/>
</dbReference>
<organism evidence="2 3">
    <name type="scientific">Pieris rapae granulovirus Wuhan</name>
    <dbReference type="NCBI Taxonomy" id="2848030"/>
    <lineage>
        <taxon>Viruses</taxon>
        <taxon>Viruses incertae sedis</taxon>
        <taxon>Naldaviricetes</taxon>
        <taxon>Lefavirales</taxon>
        <taxon>Baculoviridae</taxon>
        <taxon>Betabaculovirus</taxon>
        <taxon>Betabaculovirus arrapae</taxon>
    </lineage>
</organism>
<protein>
    <submittedName>
        <fullName evidence="2">PEP1</fullName>
    </submittedName>
</protein>
<dbReference type="RefSeq" id="YP_003429344.1">
    <property type="nucleotide sequence ID" value="NC_013797.1"/>
</dbReference>
<proteinExistence type="predicted"/>
<dbReference type="GO" id="GO:0019028">
    <property type="term" value="C:viral capsid"/>
    <property type="evidence" value="ECO:0007669"/>
    <property type="project" value="InterPro"/>
</dbReference>
<evidence type="ECO:0000313" key="2">
    <source>
        <dbReference type="EMBL" id="ACZ63506.1"/>
    </source>
</evidence>